<accession>A0A402AQY5</accession>
<dbReference type="OrthoDB" id="195113at2"/>
<dbReference type="Proteomes" id="UP000287188">
    <property type="component" value="Unassembled WGS sequence"/>
</dbReference>
<comment type="caution">
    <text evidence="2">The sequence shown here is derived from an EMBL/GenBank/DDBJ whole genome shotgun (WGS) entry which is preliminary data.</text>
</comment>
<dbReference type="InterPro" id="IPR050765">
    <property type="entry name" value="Riboflavin_Biosynth_HTPR"/>
</dbReference>
<sequence>MQTSKVFFDVVMSLDGFIAPEGMDMAHADDPEYKQWMNKWMQLQHWMFQQKFFRENLNLGEGGETGQDNRLLEATFQRTGVSIMAKNMFTGGERFWPEEAPFHTPVFVLTDQIRQPWVRPGGTTFYFVNDGIESALHQAREVAGNRDIRIAGGANAIQQYLNAGLIDEFTIHYVPVFFGHGTPLFTKMNPDIKVKVREAIPSQEVAHITYEVEKE</sequence>
<dbReference type="InterPro" id="IPR024072">
    <property type="entry name" value="DHFR-like_dom_sf"/>
</dbReference>
<keyword evidence="3" id="KW-1185">Reference proteome</keyword>
<dbReference type="Pfam" id="PF01872">
    <property type="entry name" value="RibD_C"/>
    <property type="match status" value="1"/>
</dbReference>
<evidence type="ECO:0000313" key="2">
    <source>
        <dbReference type="EMBL" id="GCE21493.1"/>
    </source>
</evidence>
<dbReference type="PANTHER" id="PTHR38011">
    <property type="entry name" value="DIHYDROFOLATE REDUCTASE FAMILY PROTEIN (AFU_ORTHOLOGUE AFUA_8G06820)"/>
    <property type="match status" value="1"/>
</dbReference>
<dbReference type="PANTHER" id="PTHR38011:SF12">
    <property type="entry name" value="BIFUNCTIONAL DEAMINASE-REDUCTASE DOMAIN PROTEIN"/>
    <property type="match status" value="1"/>
</dbReference>
<proteinExistence type="predicted"/>
<dbReference type="AlphaFoldDB" id="A0A402AQY5"/>
<dbReference type="RefSeq" id="WP_126553190.1">
    <property type="nucleotide sequence ID" value="NZ_BIFS01000001.1"/>
</dbReference>
<name>A0A402AQY5_9CHLR</name>
<dbReference type="GO" id="GO:0009231">
    <property type="term" value="P:riboflavin biosynthetic process"/>
    <property type="evidence" value="ECO:0007669"/>
    <property type="project" value="InterPro"/>
</dbReference>
<protein>
    <submittedName>
        <fullName evidence="2">Deaminase</fullName>
    </submittedName>
</protein>
<gene>
    <name evidence="2" type="ORF">KDK_52930</name>
</gene>
<feature type="domain" description="Bacterial bifunctional deaminase-reductase C-terminal" evidence="1">
    <location>
        <begin position="5"/>
        <end position="196"/>
    </location>
</feature>
<dbReference type="InterPro" id="IPR002734">
    <property type="entry name" value="RibDG_C"/>
</dbReference>
<dbReference type="SUPFAM" id="SSF53597">
    <property type="entry name" value="Dihydrofolate reductase-like"/>
    <property type="match status" value="1"/>
</dbReference>
<dbReference type="EMBL" id="BIFS01000001">
    <property type="protein sequence ID" value="GCE21493.1"/>
    <property type="molecule type" value="Genomic_DNA"/>
</dbReference>
<reference evidence="3" key="1">
    <citation type="submission" date="2018-12" db="EMBL/GenBank/DDBJ databases">
        <title>Tengunoibacter tsumagoiensis gen. nov., sp. nov., Dictyobacter kobayashii sp. nov., D. alpinus sp. nov., and D. joshuensis sp. nov. and description of Dictyobacteraceae fam. nov. within the order Ktedonobacterales isolated from Tengu-no-mugimeshi.</title>
        <authorList>
            <person name="Wang C.M."/>
            <person name="Zheng Y."/>
            <person name="Sakai Y."/>
            <person name="Toyoda A."/>
            <person name="Minakuchi Y."/>
            <person name="Abe K."/>
            <person name="Yokota A."/>
            <person name="Yabe S."/>
        </authorList>
    </citation>
    <scope>NUCLEOTIDE SEQUENCE [LARGE SCALE GENOMIC DNA]</scope>
    <source>
        <strain evidence="3">Uno11</strain>
    </source>
</reference>
<dbReference type="GO" id="GO:0008703">
    <property type="term" value="F:5-amino-6-(5-phosphoribosylamino)uracil reductase activity"/>
    <property type="evidence" value="ECO:0007669"/>
    <property type="project" value="InterPro"/>
</dbReference>
<organism evidence="2 3">
    <name type="scientific">Dictyobacter kobayashii</name>
    <dbReference type="NCBI Taxonomy" id="2014872"/>
    <lineage>
        <taxon>Bacteria</taxon>
        <taxon>Bacillati</taxon>
        <taxon>Chloroflexota</taxon>
        <taxon>Ktedonobacteria</taxon>
        <taxon>Ktedonobacterales</taxon>
        <taxon>Dictyobacteraceae</taxon>
        <taxon>Dictyobacter</taxon>
    </lineage>
</organism>
<dbReference type="Gene3D" id="3.40.430.10">
    <property type="entry name" value="Dihydrofolate Reductase, subunit A"/>
    <property type="match status" value="1"/>
</dbReference>
<evidence type="ECO:0000313" key="3">
    <source>
        <dbReference type="Proteomes" id="UP000287188"/>
    </source>
</evidence>
<evidence type="ECO:0000259" key="1">
    <source>
        <dbReference type="Pfam" id="PF01872"/>
    </source>
</evidence>